<name>A0A0D3IWL2_EMIH1</name>
<dbReference type="Proteomes" id="UP000013827">
    <property type="component" value="Unassembled WGS sequence"/>
</dbReference>
<evidence type="ECO:0000313" key="2">
    <source>
        <dbReference type="EnsemblProtists" id="EOD15647"/>
    </source>
</evidence>
<feature type="compositionally biased region" description="Low complexity" evidence="1">
    <location>
        <begin position="201"/>
        <end position="211"/>
    </location>
</feature>
<feature type="region of interest" description="Disordered" evidence="1">
    <location>
        <begin position="201"/>
        <end position="275"/>
    </location>
</feature>
<reference evidence="2" key="2">
    <citation type="submission" date="2024-10" db="UniProtKB">
        <authorList>
            <consortium name="EnsemblProtists"/>
        </authorList>
    </citation>
    <scope>IDENTIFICATION</scope>
</reference>
<evidence type="ECO:0000256" key="1">
    <source>
        <dbReference type="SAM" id="MobiDB-lite"/>
    </source>
</evidence>
<dbReference type="AlphaFoldDB" id="A0A0D3IWL2"/>
<evidence type="ECO:0000313" key="3">
    <source>
        <dbReference type="Proteomes" id="UP000013827"/>
    </source>
</evidence>
<proteinExistence type="predicted"/>
<dbReference type="EnsemblProtists" id="EOD15647">
    <property type="protein sequence ID" value="EOD15647"/>
    <property type="gene ID" value="EMIHUDRAFT_211197"/>
</dbReference>
<evidence type="ECO:0008006" key="4">
    <source>
        <dbReference type="Google" id="ProtNLM"/>
    </source>
</evidence>
<protein>
    <recommendedName>
        <fullName evidence="4">Enkurin domain-containing protein</fullName>
    </recommendedName>
</protein>
<sequence length="355" mass="39659">MVDADCNRSESALVGGSAMLDGGEAPTAATEAPATGAIDLNELLRSGQKLPPSARPPEPAGADGLEQQSWLQQLKMWAVAQSRLEETPMYQIKEQAFSEQLEREAETRRRQVLAQRKEYHRPMDFLQLERQAKLEAEERKWEAAPEPARPKPGAPVRLPPCNSQYHVSKFQLAARESHARRLNAEANKRQEACRRREAAREYATTTAAMRRQPPLRKSASRLQPPAAGKRIDSIISGPPASRRGLYPAVRTYATLSPRRREAPSSQPPSRVAHEQQVKALAARATTLNQRVRDLEAERGEQRRGLENSVISDFLAHETDKWEGALSTQQEVVAGYAQAIRAKLELWEALGQRSYP</sequence>
<dbReference type="RefSeq" id="XP_005768076.1">
    <property type="nucleotide sequence ID" value="XM_005768019.1"/>
</dbReference>
<dbReference type="GeneID" id="17261799"/>
<reference evidence="3" key="1">
    <citation type="journal article" date="2013" name="Nature">
        <title>Pan genome of the phytoplankton Emiliania underpins its global distribution.</title>
        <authorList>
            <person name="Read B.A."/>
            <person name="Kegel J."/>
            <person name="Klute M.J."/>
            <person name="Kuo A."/>
            <person name="Lefebvre S.C."/>
            <person name="Maumus F."/>
            <person name="Mayer C."/>
            <person name="Miller J."/>
            <person name="Monier A."/>
            <person name="Salamov A."/>
            <person name="Young J."/>
            <person name="Aguilar M."/>
            <person name="Claverie J.M."/>
            <person name="Frickenhaus S."/>
            <person name="Gonzalez K."/>
            <person name="Herman E.K."/>
            <person name="Lin Y.C."/>
            <person name="Napier J."/>
            <person name="Ogata H."/>
            <person name="Sarno A.F."/>
            <person name="Shmutz J."/>
            <person name="Schroeder D."/>
            <person name="de Vargas C."/>
            <person name="Verret F."/>
            <person name="von Dassow P."/>
            <person name="Valentin K."/>
            <person name="Van de Peer Y."/>
            <person name="Wheeler G."/>
            <person name="Dacks J.B."/>
            <person name="Delwiche C.F."/>
            <person name="Dyhrman S.T."/>
            <person name="Glockner G."/>
            <person name="John U."/>
            <person name="Richards T."/>
            <person name="Worden A.Z."/>
            <person name="Zhang X."/>
            <person name="Grigoriev I.V."/>
            <person name="Allen A.E."/>
            <person name="Bidle K."/>
            <person name="Borodovsky M."/>
            <person name="Bowler C."/>
            <person name="Brownlee C."/>
            <person name="Cock J.M."/>
            <person name="Elias M."/>
            <person name="Gladyshev V.N."/>
            <person name="Groth M."/>
            <person name="Guda C."/>
            <person name="Hadaegh A."/>
            <person name="Iglesias-Rodriguez M.D."/>
            <person name="Jenkins J."/>
            <person name="Jones B.M."/>
            <person name="Lawson T."/>
            <person name="Leese F."/>
            <person name="Lindquist E."/>
            <person name="Lobanov A."/>
            <person name="Lomsadze A."/>
            <person name="Malik S.B."/>
            <person name="Marsh M.E."/>
            <person name="Mackinder L."/>
            <person name="Mock T."/>
            <person name="Mueller-Roeber B."/>
            <person name="Pagarete A."/>
            <person name="Parker M."/>
            <person name="Probert I."/>
            <person name="Quesneville H."/>
            <person name="Raines C."/>
            <person name="Rensing S.A."/>
            <person name="Riano-Pachon D.M."/>
            <person name="Richier S."/>
            <person name="Rokitta S."/>
            <person name="Shiraiwa Y."/>
            <person name="Soanes D.M."/>
            <person name="van der Giezen M."/>
            <person name="Wahlund T.M."/>
            <person name="Williams B."/>
            <person name="Wilson W."/>
            <person name="Wolfe G."/>
            <person name="Wurch L.L."/>
        </authorList>
    </citation>
    <scope>NUCLEOTIDE SEQUENCE</scope>
</reference>
<feature type="region of interest" description="Disordered" evidence="1">
    <location>
        <begin position="137"/>
        <end position="159"/>
    </location>
</feature>
<dbReference type="KEGG" id="ehx:EMIHUDRAFT_211197"/>
<accession>A0A0D3IWL2</accession>
<dbReference type="PaxDb" id="2903-EOD15647"/>
<feature type="region of interest" description="Disordered" evidence="1">
    <location>
        <begin position="1"/>
        <end position="67"/>
    </location>
</feature>
<organism evidence="2 3">
    <name type="scientific">Emiliania huxleyi (strain CCMP1516)</name>
    <dbReference type="NCBI Taxonomy" id="280463"/>
    <lineage>
        <taxon>Eukaryota</taxon>
        <taxon>Haptista</taxon>
        <taxon>Haptophyta</taxon>
        <taxon>Prymnesiophyceae</taxon>
        <taxon>Isochrysidales</taxon>
        <taxon>Noelaerhabdaceae</taxon>
        <taxon>Emiliania</taxon>
    </lineage>
</organism>
<dbReference type="HOGENOM" id="CLU_781755_0_0_1"/>
<keyword evidence="3" id="KW-1185">Reference proteome</keyword>
<feature type="compositionally biased region" description="Low complexity" evidence="1">
    <location>
        <begin position="22"/>
        <end position="37"/>
    </location>
</feature>